<dbReference type="Gene3D" id="3.30.70.100">
    <property type="match status" value="1"/>
</dbReference>
<evidence type="ECO:0000313" key="8">
    <source>
        <dbReference type="Proteomes" id="UP001085076"/>
    </source>
</evidence>
<keyword evidence="3" id="KW-0449">Lipoprotein</keyword>
<feature type="compositionally biased region" description="Basic and acidic residues" evidence="5">
    <location>
        <begin position="98"/>
        <end position="107"/>
    </location>
</feature>
<evidence type="ECO:0000259" key="6">
    <source>
        <dbReference type="PROSITE" id="PS50846"/>
    </source>
</evidence>
<evidence type="ECO:0000313" key="7">
    <source>
        <dbReference type="EMBL" id="KAJ0980970.1"/>
    </source>
</evidence>
<proteinExistence type="inferred from homology"/>
<dbReference type="PANTHER" id="PTHR45868:SF93">
    <property type="entry name" value="OS12G0144600 PROTEIN"/>
    <property type="match status" value="1"/>
</dbReference>
<keyword evidence="1" id="KW-0488">Methylation</keyword>
<name>A0A9D5HL93_9LILI</name>
<feature type="compositionally biased region" description="Gly residues" evidence="5">
    <location>
        <begin position="294"/>
        <end position="305"/>
    </location>
</feature>
<dbReference type="GO" id="GO:0046872">
    <property type="term" value="F:metal ion binding"/>
    <property type="evidence" value="ECO:0007669"/>
    <property type="project" value="UniProtKB-KW"/>
</dbReference>
<reference evidence="7" key="1">
    <citation type="submission" date="2021-03" db="EMBL/GenBank/DDBJ databases">
        <authorList>
            <person name="Li Z."/>
            <person name="Yang C."/>
        </authorList>
    </citation>
    <scope>NUCLEOTIDE SEQUENCE</scope>
    <source>
        <strain evidence="7">Dzin_1.0</strain>
        <tissue evidence="7">Leaf</tissue>
    </source>
</reference>
<keyword evidence="8" id="KW-1185">Reference proteome</keyword>
<evidence type="ECO:0000256" key="2">
    <source>
        <dbReference type="ARBA" id="ARBA00022723"/>
    </source>
</evidence>
<feature type="region of interest" description="Disordered" evidence="5">
    <location>
        <begin position="275"/>
        <end position="310"/>
    </location>
</feature>
<accession>A0A9D5HL93</accession>
<dbReference type="AlphaFoldDB" id="A0A9D5HL93"/>
<sequence>MSKEEFLKIQTCDLKVNIHCDGCKQKVKKLLQKIDGVYTTSIDAEQGKVTVSGNVDPATLIKKLGKHGKHAELWASKGAFNPHFNLTNQFPKLQLDSGKGHPKDNGKPQKGGGGGGGGKDQKGHHHQPQQQPQPQQLNPQQQQQLLQQMKGFNALNLPNLKDMKLPPLMKDPKSVKFSLPPQEDEGSDYDDFEDDDFEDDEDFDDLEGFEDFEDDLKPTKMKPPVAAVGAPPPDLKKGDAHNNGGKKGDFVQVQNKNDGKNNGKKNGGAAAAQDVKNVGNGNKAPQNINNSNGGAIGGKKGGGGKTEGHPSMNHHPNMMMMNNGFQGVNLGQMNQMGQIHGPGSMPMSQMSQMSQMGNGGAAAAAVQGLPAGGIPPEVIAAANPYQQQQYMAAMMQQRMMNAGGGGGYDPRMYAPPIGYSRPMAPGMAYMTPPSHPGGGEPYTHFFSDENANSCSIM</sequence>
<feature type="compositionally biased region" description="Acidic residues" evidence="5">
    <location>
        <begin position="182"/>
        <end position="214"/>
    </location>
</feature>
<dbReference type="OrthoDB" id="689350at2759"/>
<dbReference type="Pfam" id="PF00403">
    <property type="entry name" value="HMA"/>
    <property type="match status" value="1"/>
</dbReference>
<dbReference type="Proteomes" id="UP001085076">
    <property type="component" value="Miscellaneous, Linkage group lg02"/>
</dbReference>
<dbReference type="FunFam" id="3.30.70.100:FF:000008">
    <property type="entry name" value="Copper transport protein ATOX1"/>
    <property type="match status" value="1"/>
</dbReference>
<dbReference type="PANTHER" id="PTHR45868">
    <property type="entry name" value="HEAVY METAL-ASSOCIATED ISOPRENYLATED PLANT PROTEIN 33-RELATED"/>
    <property type="match status" value="1"/>
</dbReference>
<dbReference type="PROSITE" id="PS50846">
    <property type="entry name" value="HMA_2"/>
    <property type="match status" value="1"/>
</dbReference>
<evidence type="ECO:0000256" key="4">
    <source>
        <dbReference type="ARBA" id="ARBA00024045"/>
    </source>
</evidence>
<dbReference type="InterPro" id="IPR006121">
    <property type="entry name" value="HMA_dom"/>
</dbReference>
<dbReference type="CDD" id="cd00371">
    <property type="entry name" value="HMA"/>
    <property type="match status" value="1"/>
</dbReference>
<feature type="domain" description="HMA" evidence="6">
    <location>
        <begin position="9"/>
        <end position="72"/>
    </location>
</feature>
<protein>
    <recommendedName>
        <fullName evidence="6">HMA domain-containing protein</fullName>
    </recommendedName>
</protein>
<keyword evidence="3" id="KW-0636">Prenylation</keyword>
<feature type="compositionally biased region" description="Gly residues" evidence="5">
    <location>
        <begin position="109"/>
        <end position="118"/>
    </location>
</feature>
<keyword evidence="2" id="KW-0479">Metal-binding</keyword>
<dbReference type="EMBL" id="JAGGNH010000002">
    <property type="protein sequence ID" value="KAJ0980970.1"/>
    <property type="molecule type" value="Genomic_DNA"/>
</dbReference>
<feature type="compositionally biased region" description="Low complexity" evidence="5">
    <location>
        <begin position="128"/>
        <end position="144"/>
    </location>
</feature>
<comment type="similarity">
    <text evidence="4">Belongs to the HIPP family.</text>
</comment>
<dbReference type="SUPFAM" id="SSF55008">
    <property type="entry name" value="HMA, heavy metal-associated domain"/>
    <property type="match status" value="1"/>
</dbReference>
<gene>
    <name evidence="7" type="ORF">J5N97_009225</name>
</gene>
<feature type="compositionally biased region" description="Polar residues" evidence="5">
    <location>
        <begin position="279"/>
        <end position="292"/>
    </location>
</feature>
<organism evidence="7 8">
    <name type="scientific">Dioscorea zingiberensis</name>
    <dbReference type="NCBI Taxonomy" id="325984"/>
    <lineage>
        <taxon>Eukaryota</taxon>
        <taxon>Viridiplantae</taxon>
        <taxon>Streptophyta</taxon>
        <taxon>Embryophyta</taxon>
        <taxon>Tracheophyta</taxon>
        <taxon>Spermatophyta</taxon>
        <taxon>Magnoliopsida</taxon>
        <taxon>Liliopsida</taxon>
        <taxon>Dioscoreales</taxon>
        <taxon>Dioscoreaceae</taxon>
        <taxon>Dioscorea</taxon>
    </lineage>
</organism>
<feature type="region of interest" description="Disordered" evidence="5">
    <location>
        <begin position="90"/>
        <end position="144"/>
    </location>
</feature>
<feature type="region of interest" description="Disordered" evidence="5">
    <location>
        <begin position="158"/>
        <end position="249"/>
    </location>
</feature>
<comment type="caution">
    <text evidence="7">The sequence shown here is derived from an EMBL/GenBank/DDBJ whole genome shotgun (WGS) entry which is preliminary data.</text>
</comment>
<dbReference type="InterPro" id="IPR036163">
    <property type="entry name" value="HMA_dom_sf"/>
</dbReference>
<reference evidence="7" key="2">
    <citation type="journal article" date="2022" name="Hortic Res">
        <title>The genome of Dioscorea zingiberensis sheds light on the biosynthesis, origin and evolution of the medicinally important diosgenin saponins.</title>
        <authorList>
            <person name="Li Y."/>
            <person name="Tan C."/>
            <person name="Li Z."/>
            <person name="Guo J."/>
            <person name="Li S."/>
            <person name="Chen X."/>
            <person name="Wang C."/>
            <person name="Dai X."/>
            <person name="Yang H."/>
            <person name="Song W."/>
            <person name="Hou L."/>
            <person name="Xu J."/>
            <person name="Tong Z."/>
            <person name="Xu A."/>
            <person name="Yuan X."/>
            <person name="Wang W."/>
            <person name="Yang Q."/>
            <person name="Chen L."/>
            <person name="Sun Z."/>
            <person name="Wang K."/>
            <person name="Pan B."/>
            <person name="Chen J."/>
            <person name="Bao Y."/>
            <person name="Liu F."/>
            <person name="Qi X."/>
            <person name="Gang D.R."/>
            <person name="Wen J."/>
            <person name="Li J."/>
        </authorList>
    </citation>
    <scope>NUCLEOTIDE SEQUENCE</scope>
    <source>
        <strain evidence="7">Dzin_1.0</strain>
    </source>
</reference>
<evidence type="ECO:0000256" key="5">
    <source>
        <dbReference type="SAM" id="MobiDB-lite"/>
    </source>
</evidence>
<evidence type="ECO:0000256" key="3">
    <source>
        <dbReference type="ARBA" id="ARBA00023289"/>
    </source>
</evidence>
<evidence type="ECO:0000256" key="1">
    <source>
        <dbReference type="ARBA" id="ARBA00022481"/>
    </source>
</evidence>